<evidence type="ECO:0000313" key="3">
    <source>
        <dbReference type="Proteomes" id="UP001499988"/>
    </source>
</evidence>
<sequence>MNVENYLYELDYAIWEYWSHLTGVSQTNPLNILQYKLVRVLEHQGAISLQDLGRQFDLTNEAVVDWLDALTRDGFIDIQHGVASITPAGARAVRQDRVVYRQIVREMSGRLAPNEQRQLTGLLKKMLG</sequence>
<evidence type="ECO:0000313" key="2">
    <source>
        <dbReference type="EMBL" id="GAA4898867.1"/>
    </source>
</evidence>
<accession>A0ABP9FDU4</accession>
<dbReference type="Pfam" id="PF01047">
    <property type="entry name" value="MarR"/>
    <property type="match status" value="1"/>
</dbReference>
<organism evidence="2 3">
    <name type="scientific">Ferrimonas pelagia</name>
    <dbReference type="NCBI Taxonomy" id="1177826"/>
    <lineage>
        <taxon>Bacteria</taxon>
        <taxon>Pseudomonadati</taxon>
        <taxon>Pseudomonadota</taxon>
        <taxon>Gammaproteobacteria</taxon>
        <taxon>Alteromonadales</taxon>
        <taxon>Ferrimonadaceae</taxon>
        <taxon>Ferrimonas</taxon>
    </lineage>
</organism>
<name>A0ABP9FDU4_9GAMM</name>
<dbReference type="SUPFAM" id="SSF46785">
    <property type="entry name" value="Winged helix' DNA-binding domain"/>
    <property type="match status" value="1"/>
</dbReference>
<dbReference type="InterPro" id="IPR036390">
    <property type="entry name" value="WH_DNA-bd_sf"/>
</dbReference>
<feature type="domain" description="HTH marR-type" evidence="1">
    <location>
        <begin position="23"/>
        <end position="116"/>
    </location>
</feature>
<dbReference type="EMBL" id="BAABJZ010000100">
    <property type="protein sequence ID" value="GAA4898867.1"/>
    <property type="molecule type" value="Genomic_DNA"/>
</dbReference>
<dbReference type="InterPro" id="IPR036388">
    <property type="entry name" value="WH-like_DNA-bd_sf"/>
</dbReference>
<dbReference type="Gene3D" id="1.10.10.10">
    <property type="entry name" value="Winged helix-like DNA-binding domain superfamily/Winged helix DNA-binding domain"/>
    <property type="match status" value="1"/>
</dbReference>
<dbReference type="InterPro" id="IPR000835">
    <property type="entry name" value="HTH_MarR-typ"/>
</dbReference>
<dbReference type="Proteomes" id="UP001499988">
    <property type="component" value="Unassembled WGS sequence"/>
</dbReference>
<proteinExistence type="predicted"/>
<reference evidence="3" key="1">
    <citation type="journal article" date="2019" name="Int. J. Syst. Evol. Microbiol.">
        <title>The Global Catalogue of Microorganisms (GCM) 10K type strain sequencing project: providing services to taxonomists for standard genome sequencing and annotation.</title>
        <authorList>
            <consortium name="The Broad Institute Genomics Platform"/>
            <consortium name="The Broad Institute Genome Sequencing Center for Infectious Disease"/>
            <person name="Wu L."/>
            <person name="Ma J."/>
        </authorList>
    </citation>
    <scope>NUCLEOTIDE SEQUENCE [LARGE SCALE GENOMIC DNA]</scope>
    <source>
        <strain evidence="3">JCM 18401</strain>
    </source>
</reference>
<evidence type="ECO:0000259" key="1">
    <source>
        <dbReference type="SMART" id="SM00347"/>
    </source>
</evidence>
<dbReference type="SMART" id="SM00347">
    <property type="entry name" value="HTH_MARR"/>
    <property type="match status" value="1"/>
</dbReference>
<keyword evidence="3" id="KW-1185">Reference proteome</keyword>
<comment type="caution">
    <text evidence="2">The sequence shown here is derived from an EMBL/GenBank/DDBJ whole genome shotgun (WGS) entry which is preliminary data.</text>
</comment>
<dbReference type="RefSeq" id="WP_345336805.1">
    <property type="nucleotide sequence ID" value="NZ_BAABJZ010000100.1"/>
</dbReference>
<protein>
    <recommendedName>
        <fullName evidence="1">HTH marR-type domain-containing protein</fullName>
    </recommendedName>
</protein>
<gene>
    <name evidence="2" type="ORF">GCM10023333_35480</name>
</gene>